<dbReference type="PROSITE" id="PS50110">
    <property type="entry name" value="RESPONSE_REGULATORY"/>
    <property type="match status" value="1"/>
</dbReference>
<keyword evidence="4" id="KW-0902">Two-component regulatory system</keyword>
<evidence type="ECO:0000256" key="8">
    <source>
        <dbReference type="ARBA" id="ARBA00023163"/>
    </source>
</evidence>
<dbReference type="SUPFAM" id="SSF52172">
    <property type="entry name" value="CheY-like"/>
    <property type="match status" value="1"/>
</dbReference>
<evidence type="ECO:0000256" key="4">
    <source>
        <dbReference type="ARBA" id="ARBA00023012"/>
    </source>
</evidence>
<dbReference type="Proteomes" id="UP000031829">
    <property type="component" value="Chromosome"/>
</dbReference>
<organism evidence="9 10">
    <name type="scientific">Priestia megaterium (strain ATCC 14581 / DSM 32 / CCUG 1817 / JCM 2506 / NBRC 15308 / NCIMB 9376 / NCTC 10342 / NRRL B-14308 / VKM B-512 / Ford 19)</name>
    <name type="common">Bacillus megaterium</name>
    <dbReference type="NCBI Taxonomy" id="1348623"/>
    <lineage>
        <taxon>Bacteria</taxon>
        <taxon>Bacillati</taxon>
        <taxon>Bacillota</taxon>
        <taxon>Bacilli</taxon>
        <taxon>Bacillales</taxon>
        <taxon>Bacillaceae</taxon>
        <taxon>Priestia</taxon>
    </lineage>
</organism>
<dbReference type="InterPro" id="IPR051271">
    <property type="entry name" value="2C-system_Tx_regulators"/>
</dbReference>
<dbReference type="GO" id="GO:0003700">
    <property type="term" value="F:DNA-binding transcription factor activity"/>
    <property type="evidence" value="ECO:0007669"/>
    <property type="project" value="InterPro"/>
</dbReference>
<evidence type="ECO:0000256" key="2">
    <source>
        <dbReference type="ARBA" id="ARBA00022490"/>
    </source>
</evidence>
<dbReference type="InterPro" id="IPR001789">
    <property type="entry name" value="Sig_transdc_resp-reg_receiver"/>
</dbReference>
<dbReference type="GO" id="GO:0000156">
    <property type="term" value="F:phosphorelay response regulator activity"/>
    <property type="evidence" value="ECO:0007669"/>
    <property type="project" value="TreeGrafter"/>
</dbReference>
<dbReference type="PANTHER" id="PTHR45526">
    <property type="entry name" value="TRANSCRIPTIONAL REGULATORY PROTEIN DPIA"/>
    <property type="match status" value="1"/>
</dbReference>
<keyword evidence="5" id="KW-0805">Transcription regulation</keyword>
<dbReference type="InterPro" id="IPR024187">
    <property type="entry name" value="Sig_transdc_resp-reg_cit/mal"/>
</dbReference>
<evidence type="ECO:0000256" key="1">
    <source>
        <dbReference type="ARBA" id="ARBA00004496"/>
    </source>
</evidence>
<dbReference type="KEGG" id="bmeg:BG04_4705"/>
<keyword evidence="8" id="KW-0804">Transcription</keyword>
<evidence type="ECO:0000313" key="9">
    <source>
        <dbReference type="EMBL" id="AJI24518.1"/>
    </source>
</evidence>
<dbReference type="PIRSF" id="PIRSF006171">
    <property type="entry name" value="RR_citrat_malat"/>
    <property type="match status" value="1"/>
</dbReference>
<dbReference type="SMART" id="SM00448">
    <property type="entry name" value="REC"/>
    <property type="match status" value="1"/>
</dbReference>
<dbReference type="Pfam" id="PF00072">
    <property type="entry name" value="Response_reg"/>
    <property type="match status" value="1"/>
</dbReference>
<dbReference type="InterPro" id="IPR011006">
    <property type="entry name" value="CheY-like_superfamily"/>
</dbReference>
<sequence>MTENQINVMIIEDDSTAAQIYEQFTKKLEHFTVVATAGSGEQALELLTIFTPQLILLDVFLPDINGVELLWEIRKKYRGIDIILITAANDVETVGEAIRGGAFGYLVKPVIIDKFLSTLKHYQSTRIELTENKMINQDKIDHLFRTRHNRRTQSAAAVTELPKGIDKHTLRLVRDKVREVQQSLNVDEFSQLVGISYSTMRRYLEYLVSCKEMQVEIVYGSVGRPERKYRVTNFT</sequence>
<reference evidence="9 10" key="1">
    <citation type="journal article" date="2015" name="Genome Announc.">
        <title>Complete genome sequences for 35 biothreat assay-relevant bacillus species.</title>
        <authorList>
            <person name="Johnson S.L."/>
            <person name="Daligault H.E."/>
            <person name="Davenport K.W."/>
            <person name="Jaissle J."/>
            <person name="Frey K.G."/>
            <person name="Ladner J.T."/>
            <person name="Broomall S.M."/>
            <person name="Bishop-Lilly K.A."/>
            <person name="Bruce D.C."/>
            <person name="Gibbons H.S."/>
            <person name="Coyne S.R."/>
            <person name="Lo C.C."/>
            <person name="Meincke L."/>
            <person name="Munk A.C."/>
            <person name="Koroleva G.I."/>
            <person name="Rosenzweig C.N."/>
            <person name="Palacios G.F."/>
            <person name="Redden C.L."/>
            <person name="Minogue T.D."/>
            <person name="Chain P.S."/>
        </authorList>
    </citation>
    <scope>NUCLEOTIDE SEQUENCE [LARGE SCALE GENOMIC DNA]</scope>
    <source>
        <strain evidence="10">ATCC 14581 / DSM 32 / JCM 2506 / NBRC 15308 / NCIMB 9376 / NCTC 10342 / NRRL B-14308 / VKM B-512</strain>
    </source>
</reference>
<dbReference type="Gene3D" id="3.40.50.2300">
    <property type="match status" value="1"/>
</dbReference>
<dbReference type="GO" id="GO:0005737">
    <property type="term" value="C:cytoplasm"/>
    <property type="evidence" value="ECO:0007669"/>
    <property type="project" value="UniProtKB-SubCell"/>
</dbReference>
<dbReference type="PANTHER" id="PTHR45526:SF1">
    <property type="entry name" value="TRANSCRIPTIONAL REGULATORY PROTEIN DCUR-RELATED"/>
    <property type="match status" value="1"/>
</dbReference>
<proteinExistence type="predicted"/>
<protein>
    <submittedName>
        <fullName evidence="9">Response regulator</fullName>
    </submittedName>
</protein>
<accession>A0A0B6AV18</accession>
<comment type="subcellular location">
    <subcellularLocation>
        <location evidence="1">Cytoplasm</location>
    </subcellularLocation>
</comment>
<keyword evidence="6" id="KW-0238">DNA-binding</keyword>
<evidence type="ECO:0000256" key="5">
    <source>
        <dbReference type="ARBA" id="ARBA00023015"/>
    </source>
</evidence>
<dbReference type="GeneID" id="93642697"/>
<dbReference type="InterPro" id="IPR048714">
    <property type="entry name" value="DpiA-like_HTH"/>
</dbReference>
<evidence type="ECO:0000256" key="7">
    <source>
        <dbReference type="ARBA" id="ARBA00023159"/>
    </source>
</evidence>
<dbReference type="Pfam" id="PF20714">
    <property type="entry name" value="HTH_64"/>
    <property type="match status" value="1"/>
</dbReference>
<evidence type="ECO:0000256" key="3">
    <source>
        <dbReference type="ARBA" id="ARBA00022553"/>
    </source>
</evidence>
<evidence type="ECO:0000313" key="10">
    <source>
        <dbReference type="Proteomes" id="UP000031829"/>
    </source>
</evidence>
<evidence type="ECO:0000256" key="6">
    <source>
        <dbReference type="ARBA" id="ARBA00023125"/>
    </source>
</evidence>
<name>A0A0B6AV18_PRIM2</name>
<dbReference type="EMBL" id="CP009920">
    <property type="protein sequence ID" value="AJI24518.1"/>
    <property type="molecule type" value="Genomic_DNA"/>
</dbReference>
<dbReference type="RefSeq" id="WP_034652120.1">
    <property type="nucleotide sequence ID" value="NZ_BCVB01000004.1"/>
</dbReference>
<dbReference type="AlphaFoldDB" id="A0A0B6AV18"/>
<keyword evidence="2" id="KW-0963">Cytoplasm</keyword>
<dbReference type="GO" id="GO:0003677">
    <property type="term" value="F:DNA binding"/>
    <property type="evidence" value="ECO:0007669"/>
    <property type="project" value="UniProtKB-KW"/>
</dbReference>
<keyword evidence="3" id="KW-0597">Phosphoprotein</keyword>
<dbReference type="HOGENOM" id="CLU_000445_39_0_9"/>
<keyword evidence="7" id="KW-0010">Activator</keyword>
<gene>
    <name evidence="9" type="ORF">BG04_4705</name>
</gene>